<evidence type="ECO:0000313" key="1">
    <source>
        <dbReference type="EMBL" id="KAF5805196.1"/>
    </source>
</evidence>
<comment type="caution">
    <text evidence="1">The sequence shown here is derived from an EMBL/GenBank/DDBJ whole genome shotgun (WGS) entry which is preliminary data.</text>
</comment>
<dbReference type="AlphaFoldDB" id="A0A9K3IY41"/>
<accession>A0A9K3IY41</accession>
<name>A0A9K3IY41_HELAN</name>
<reference evidence="1" key="2">
    <citation type="submission" date="2020-06" db="EMBL/GenBank/DDBJ databases">
        <title>Helianthus annuus Genome sequencing and assembly Release 2.</title>
        <authorList>
            <person name="Gouzy J."/>
            <person name="Langlade N."/>
            <person name="Munos S."/>
        </authorList>
    </citation>
    <scope>NUCLEOTIDE SEQUENCE</scope>
    <source>
        <tissue evidence="1">Leaves</tissue>
    </source>
</reference>
<gene>
    <name evidence="1" type="ORF">HanXRQr2_Chr05g0206301</name>
</gene>
<sequence>MIKKFQFFSKKISIFQSCFIELTHKLISTLFACIPEKISVNSCYIIFCYCTP</sequence>
<dbReference type="EMBL" id="MNCJ02000320">
    <property type="protein sequence ID" value="KAF5805196.1"/>
    <property type="molecule type" value="Genomic_DNA"/>
</dbReference>
<evidence type="ECO:0000313" key="2">
    <source>
        <dbReference type="Proteomes" id="UP000215914"/>
    </source>
</evidence>
<reference evidence="1" key="1">
    <citation type="journal article" date="2017" name="Nature">
        <title>The sunflower genome provides insights into oil metabolism, flowering and Asterid evolution.</title>
        <authorList>
            <person name="Badouin H."/>
            <person name="Gouzy J."/>
            <person name="Grassa C.J."/>
            <person name="Murat F."/>
            <person name="Staton S.E."/>
            <person name="Cottret L."/>
            <person name="Lelandais-Briere C."/>
            <person name="Owens G.L."/>
            <person name="Carrere S."/>
            <person name="Mayjonade B."/>
            <person name="Legrand L."/>
            <person name="Gill N."/>
            <person name="Kane N.C."/>
            <person name="Bowers J.E."/>
            <person name="Hubner S."/>
            <person name="Bellec A."/>
            <person name="Berard A."/>
            <person name="Berges H."/>
            <person name="Blanchet N."/>
            <person name="Boniface M.C."/>
            <person name="Brunel D."/>
            <person name="Catrice O."/>
            <person name="Chaidir N."/>
            <person name="Claudel C."/>
            <person name="Donnadieu C."/>
            <person name="Faraut T."/>
            <person name="Fievet G."/>
            <person name="Helmstetter N."/>
            <person name="King M."/>
            <person name="Knapp S.J."/>
            <person name="Lai Z."/>
            <person name="Le Paslier M.C."/>
            <person name="Lippi Y."/>
            <person name="Lorenzon L."/>
            <person name="Mandel J.R."/>
            <person name="Marage G."/>
            <person name="Marchand G."/>
            <person name="Marquand E."/>
            <person name="Bret-Mestries E."/>
            <person name="Morien E."/>
            <person name="Nambeesan S."/>
            <person name="Nguyen T."/>
            <person name="Pegot-Espagnet P."/>
            <person name="Pouilly N."/>
            <person name="Raftis F."/>
            <person name="Sallet E."/>
            <person name="Schiex T."/>
            <person name="Thomas J."/>
            <person name="Vandecasteele C."/>
            <person name="Vares D."/>
            <person name="Vear F."/>
            <person name="Vautrin S."/>
            <person name="Crespi M."/>
            <person name="Mangin B."/>
            <person name="Burke J.M."/>
            <person name="Salse J."/>
            <person name="Munos S."/>
            <person name="Vincourt P."/>
            <person name="Rieseberg L.H."/>
            <person name="Langlade N.B."/>
        </authorList>
    </citation>
    <scope>NUCLEOTIDE SEQUENCE</scope>
    <source>
        <tissue evidence="1">Leaves</tissue>
    </source>
</reference>
<dbReference type="Gramene" id="mRNA:HanXRQr2_Chr05g0206301">
    <property type="protein sequence ID" value="CDS:HanXRQr2_Chr05g0206301.1"/>
    <property type="gene ID" value="HanXRQr2_Chr05g0206301"/>
</dbReference>
<organism evidence="1 2">
    <name type="scientific">Helianthus annuus</name>
    <name type="common">Common sunflower</name>
    <dbReference type="NCBI Taxonomy" id="4232"/>
    <lineage>
        <taxon>Eukaryota</taxon>
        <taxon>Viridiplantae</taxon>
        <taxon>Streptophyta</taxon>
        <taxon>Embryophyta</taxon>
        <taxon>Tracheophyta</taxon>
        <taxon>Spermatophyta</taxon>
        <taxon>Magnoliopsida</taxon>
        <taxon>eudicotyledons</taxon>
        <taxon>Gunneridae</taxon>
        <taxon>Pentapetalae</taxon>
        <taxon>asterids</taxon>
        <taxon>campanulids</taxon>
        <taxon>Asterales</taxon>
        <taxon>Asteraceae</taxon>
        <taxon>Asteroideae</taxon>
        <taxon>Heliantheae alliance</taxon>
        <taxon>Heliantheae</taxon>
        <taxon>Helianthus</taxon>
    </lineage>
</organism>
<dbReference type="Proteomes" id="UP000215914">
    <property type="component" value="Unassembled WGS sequence"/>
</dbReference>
<protein>
    <submittedName>
        <fullName evidence="1">Uncharacterized protein</fullName>
    </submittedName>
</protein>
<proteinExistence type="predicted"/>
<keyword evidence="2" id="KW-1185">Reference proteome</keyword>